<evidence type="ECO:0000259" key="3">
    <source>
        <dbReference type="Pfam" id="PF13649"/>
    </source>
</evidence>
<dbReference type="SUPFAM" id="SSF53335">
    <property type="entry name" value="S-adenosyl-L-methionine-dependent methyltransferases"/>
    <property type="match status" value="1"/>
</dbReference>
<dbReference type="Gene3D" id="3.40.50.150">
    <property type="entry name" value="Vaccinia Virus protein VP39"/>
    <property type="match status" value="1"/>
</dbReference>
<gene>
    <name evidence="4" type="ORF">QSP1433_LOCUS13674</name>
</gene>
<keyword evidence="1" id="KW-0489">Methyltransferase</keyword>
<evidence type="ECO:0000313" key="4">
    <source>
        <dbReference type="EMBL" id="CAD9698735.1"/>
    </source>
</evidence>
<sequence length="202" mass="23063">MATQGEKLVAFYTGHNAANYDSMMEKEMEKYTEDFEFLDKKLPDGDLVDTCFGSGHMLHKLEQKYPERTLKGIDISPDMLKVAQGKCKRAQLSIGDMTQPLQDQDLAGILNCFSIHHLNPGQPQEAIIQWAQALKPSGCLYLAAWEGEGNIDYGSHDMTAYFWPEKTLEQWLTDAGLNIIMKRTHFEKEMEMNSIYFIAQRT</sequence>
<evidence type="ECO:0000256" key="1">
    <source>
        <dbReference type="ARBA" id="ARBA00022603"/>
    </source>
</evidence>
<reference evidence="4" key="1">
    <citation type="submission" date="2021-01" db="EMBL/GenBank/DDBJ databases">
        <authorList>
            <person name="Corre E."/>
            <person name="Pelletier E."/>
            <person name="Niang G."/>
            <person name="Scheremetjew M."/>
            <person name="Finn R."/>
            <person name="Kale V."/>
            <person name="Holt S."/>
            <person name="Cochrane G."/>
            <person name="Meng A."/>
            <person name="Brown T."/>
            <person name="Cohen L."/>
        </authorList>
    </citation>
    <scope>NUCLEOTIDE SEQUENCE</scope>
    <source>
        <strain evidence="4">NY070348D</strain>
    </source>
</reference>
<dbReference type="PANTHER" id="PTHR43861">
    <property type="entry name" value="TRANS-ACONITATE 2-METHYLTRANSFERASE-RELATED"/>
    <property type="match status" value="1"/>
</dbReference>
<dbReference type="PANTHER" id="PTHR43861:SF1">
    <property type="entry name" value="TRANS-ACONITATE 2-METHYLTRANSFERASE"/>
    <property type="match status" value="1"/>
</dbReference>
<organism evidence="4">
    <name type="scientific">Mucochytrium quahogii</name>
    <dbReference type="NCBI Taxonomy" id="96639"/>
    <lineage>
        <taxon>Eukaryota</taxon>
        <taxon>Sar</taxon>
        <taxon>Stramenopiles</taxon>
        <taxon>Bigyra</taxon>
        <taxon>Labyrinthulomycetes</taxon>
        <taxon>Thraustochytrida</taxon>
        <taxon>Thraustochytriidae</taxon>
        <taxon>Mucochytrium</taxon>
    </lineage>
</organism>
<protein>
    <recommendedName>
        <fullName evidence="3">Methyltransferase domain-containing protein</fullName>
    </recommendedName>
</protein>
<dbReference type="CDD" id="cd02440">
    <property type="entry name" value="AdoMet_MTases"/>
    <property type="match status" value="1"/>
</dbReference>
<dbReference type="EMBL" id="HBHK01021447">
    <property type="protein sequence ID" value="CAD9698735.1"/>
    <property type="molecule type" value="Transcribed_RNA"/>
</dbReference>
<dbReference type="InterPro" id="IPR029063">
    <property type="entry name" value="SAM-dependent_MTases_sf"/>
</dbReference>
<evidence type="ECO:0000256" key="2">
    <source>
        <dbReference type="ARBA" id="ARBA00022679"/>
    </source>
</evidence>
<dbReference type="InterPro" id="IPR041698">
    <property type="entry name" value="Methyltransf_25"/>
</dbReference>
<dbReference type="GO" id="GO:0032259">
    <property type="term" value="P:methylation"/>
    <property type="evidence" value="ECO:0007669"/>
    <property type="project" value="UniProtKB-KW"/>
</dbReference>
<keyword evidence="2" id="KW-0808">Transferase</keyword>
<feature type="domain" description="Methyltransferase" evidence="3">
    <location>
        <begin position="48"/>
        <end position="138"/>
    </location>
</feature>
<name>A0A7S2SFM0_9STRA</name>
<proteinExistence type="predicted"/>
<dbReference type="GO" id="GO:0008168">
    <property type="term" value="F:methyltransferase activity"/>
    <property type="evidence" value="ECO:0007669"/>
    <property type="project" value="UniProtKB-KW"/>
</dbReference>
<dbReference type="Pfam" id="PF13649">
    <property type="entry name" value="Methyltransf_25"/>
    <property type="match status" value="1"/>
</dbReference>
<accession>A0A7S2SFM0</accession>
<dbReference type="AlphaFoldDB" id="A0A7S2SFM0"/>